<dbReference type="EMBL" id="DRZX01000195">
    <property type="protein sequence ID" value="HHS49003.1"/>
    <property type="molecule type" value="Genomic_DNA"/>
</dbReference>
<gene>
    <name evidence="1" type="ORF">ENM99_03995</name>
</gene>
<protein>
    <submittedName>
        <fullName evidence="1">Uncharacterized protein</fullName>
    </submittedName>
</protein>
<feature type="non-terminal residue" evidence="1">
    <location>
        <position position="83"/>
    </location>
</feature>
<evidence type="ECO:0000313" key="1">
    <source>
        <dbReference type="EMBL" id="HHS49003.1"/>
    </source>
</evidence>
<reference evidence="1" key="1">
    <citation type="journal article" date="2020" name="mSystems">
        <title>Genome- and Community-Level Interaction Insights into Carbon Utilization and Element Cycling Functions of Hydrothermarchaeota in Hydrothermal Sediment.</title>
        <authorList>
            <person name="Zhou Z."/>
            <person name="Liu Y."/>
            <person name="Xu W."/>
            <person name="Pan J."/>
            <person name="Luo Z.H."/>
            <person name="Li M."/>
        </authorList>
    </citation>
    <scope>NUCLEOTIDE SEQUENCE [LARGE SCALE GENOMIC DNA]</scope>
    <source>
        <strain evidence="1">SpSt-1135</strain>
    </source>
</reference>
<proteinExistence type="predicted"/>
<organism evidence="1">
    <name type="scientific">Desulfurella acetivorans</name>
    <dbReference type="NCBI Taxonomy" id="33002"/>
    <lineage>
        <taxon>Bacteria</taxon>
        <taxon>Pseudomonadati</taxon>
        <taxon>Campylobacterota</taxon>
        <taxon>Desulfurellia</taxon>
        <taxon>Desulfurellales</taxon>
        <taxon>Desulfurellaceae</taxon>
        <taxon>Desulfurella</taxon>
    </lineage>
</organism>
<comment type="caution">
    <text evidence="1">The sequence shown here is derived from an EMBL/GenBank/DDBJ whole genome shotgun (WGS) entry which is preliminary data.</text>
</comment>
<sequence length="83" mass="9523">MDSKNLSENIKLYFWGENAGYLLKGEQLFPTRITLQDKPQTIKELESLGIIHNDKPMSLNMLSNINVKTSVPYITHQNLVPYS</sequence>
<dbReference type="AlphaFoldDB" id="A0A7C6A6W8"/>
<dbReference type="Proteomes" id="UP000886400">
    <property type="component" value="Unassembled WGS sequence"/>
</dbReference>
<name>A0A7C6A6W8_DESAE</name>
<accession>A0A7C6A6W8</accession>